<dbReference type="Pfam" id="PF01370">
    <property type="entry name" value="Epimerase"/>
    <property type="match status" value="1"/>
</dbReference>
<organism evidence="6 7">
    <name type="scientific">Ensete ventricosum</name>
    <name type="common">Abyssinian banana</name>
    <name type="synonym">Musa ensete</name>
    <dbReference type="NCBI Taxonomy" id="4639"/>
    <lineage>
        <taxon>Eukaryota</taxon>
        <taxon>Viridiplantae</taxon>
        <taxon>Streptophyta</taxon>
        <taxon>Embryophyta</taxon>
        <taxon>Tracheophyta</taxon>
        <taxon>Spermatophyta</taxon>
        <taxon>Magnoliopsida</taxon>
        <taxon>Liliopsida</taxon>
        <taxon>Zingiberales</taxon>
        <taxon>Musaceae</taxon>
        <taxon>Ensete</taxon>
    </lineage>
</organism>
<keyword evidence="3" id="KW-0413">Isomerase</keyword>
<dbReference type="Proteomes" id="UP000287651">
    <property type="component" value="Unassembled WGS sequence"/>
</dbReference>
<reference evidence="6 7" key="1">
    <citation type="journal article" date="2014" name="Agronomy (Basel)">
        <title>A Draft Genome Sequence for Ensete ventricosum, the Drought-Tolerant Tree Against Hunger.</title>
        <authorList>
            <person name="Harrison J."/>
            <person name="Moore K.A."/>
            <person name="Paszkiewicz K."/>
            <person name="Jones T."/>
            <person name="Grant M."/>
            <person name="Ambacheew D."/>
            <person name="Muzemil S."/>
            <person name="Studholme D.J."/>
        </authorList>
    </citation>
    <scope>NUCLEOTIDE SEQUENCE [LARGE SCALE GENOMIC DNA]</scope>
</reference>
<dbReference type="InterPro" id="IPR001509">
    <property type="entry name" value="Epimerase_deHydtase"/>
</dbReference>
<gene>
    <name evidence="6" type="ORF">B296_00046124</name>
</gene>
<feature type="region of interest" description="Disordered" evidence="4">
    <location>
        <begin position="101"/>
        <end position="126"/>
    </location>
</feature>
<comment type="similarity">
    <text evidence="1">Belongs to the NAD(P)-dependent epimerase/dehydratase family.</text>
</comment>
<feature type="domain" description="NAD-dependent epimerase/dehydratase" evidence="5">
    <location>
        <begin position="128"/>
        <end position="204"/>
    </location>
</feature>
<name>A0A426Z512_ENSVE</name>
<accession>A0A426Z512</accession>
<evidence type="ECO:0000313" key="6">
    <source>
        <dbReference type="EMBL" id="RRT59051.1"/>
    </source>
</evidence>
<evidence type="ECO:0000256" key="3">
    <source>
        <dbReference type="ARBA" id="ARBA00023235"/>
    </source>
</evidence>
<keyword evidence="2" id="KW-0520">NAD</keyword>
<dbReference type="AlphaFoldDB" id="A0A426Z512"/>
<sequence length="232" mass="25242">MAAKAGPLEQKMPPFTLSDLPPPEQKHHLDPSPKTRISTLPRNSLLPSNLRNKQPNQRCSAEAVTGPCMSVAGVGVLVLRPTRDGTDLSVSSAGLLSSPCSPRFSELHPPRLPQRRRQEGRRGQSPTLHYNHIYGLSVSVSVSVTVYGPWDRPDMTFFSFTKSILSRKPITRFRMPHGTAVQRDLSYIDDVFVEGCLCALNTAKKLGTAGTAENIKPGQRLARAGGDDGGHP</sequence>
<evidence type="ECO:0000256" key="4">
    <source>
        <dbReference type="SAM" id="MobiDB-lite"/>
    </source>
</evidence>
<comment type="caution">
    <text evidence="6">The sequence shown here is derived from an EMBL/GenBank/DDBJ whole genome shotgun (WGS) entry which is preliminary data.</text>
</comment>
<evidence type="ECO:0000256" key="1">
    <source>
        <dbReference type="ARBA" id="ARBA00007637"/>
    </source>
</evidence>
<evidence type="ECO:0000259" key="5">
    <source>
        <dbReference type="Pfam" id="PF01370"/>
    </source>
</evidence>
<feature type="compositionally biased region" description="Basic and acidic residues" evidence="4">
    <location>
        <begin position="24"/>
        <end position="33"/>
    </location>
</feature>
<dbReference type="InterPro" id="IPR036291">
    <property type="entry name" value="NAD(P)-bd_dom_sf"/>
</dbReference>
<evidence type="ECO:0000256" key="2">
    <source>
        <dbReference type="ARBA" id="ARBA00023027"/>
    </source>
</evidence>
<dbReference type="Gene3D" id="3.90.25.10">
    <property type="entry name" value="UDP-galactose 4-epimerase, domain 1"/>
    <property type="match status" value="1"/>
</dbReference>
<dbReference type="Gene3D" id="3.40.50.720">
    <property type="entry name" value="NAD(P)-binding Rossmann-like Domain"/>
    <property type="match status" value="1"/>
</dbReference>
<dbReference type="GO" id="GO:0016853">
    <property type="term" value="F:isomerase activity"/>
    <property type="evidence" value="ECO:0007669"/>
    <property type="project" value="UniProtKB-KW"/>
</dbReference>
<evidence type="ECO:0000313" key="7">
    <source>
        <dbReference type="Proteomes" id="UP000287651"/>
    </source>
</evidence>
<dbReference type="SUPFAM" id="SSF51735">
    <property type="entry name" value="NAD(P)-binding Rossmann-fold domains"/>
    <property type="match status" value="1"/>
</dbReference>
<protein>
    <recommendedName>
        <fullName evidence="5">NAD-dependent epimerase/dehydratase domain-containing protein</fullName>
    </recommendedName>
</protein>
<proteinExistence type="inferred from homology"/>
<dbReference type="PANTHER" id="PTHR43574">
    <property type="entry name" value="EPIMERASE-RELATED"/>
    <property type="match status" value="1"/>
</dbReference>
<dbReference type="EMBL" id="AMZH03008388">
    <property type="protein sequence ID" value="RRT59051.1"/>
    <property type="molecule type" value="Genomic_DNA"/>
</dbReference>
<feature type="compositionally biased region" description="Polar residues" evidence="4">
    <location>
        <begin position="35"/>
        <end position="58"/>
    </location>
</feature>
<feature type="region of interest" description="Disordered" evidence="4">
    <location>
        <begin position="1"/>
        <end position="58"/>
    </location>
</feature>